<dbReference type="FunFam" id="3.30.160.60:FF:000018">
    <property type="entry name" value="Krueppel-like factor 15"/>
    <property type="match status" value="1"/>
</dbReference>
<dbReference type="PANTHER" id="PTHR11472">
    <property type="entry name" value="DNA REPAIR DEAD HELICASE RAD3/XP-D SUBFAMILY MEMBER"/>
    <property type="match status" value="1"/>
</dbReference>
<comment type="cofactor">
    <cofactor evidence="1">
        <name>[4Fe-4S] cluster</name>
        <dbReference type="ChEBI" id="CHEBI:49883"/>
    </cofactor>
</comment>
<evidence type="ECO:0000256" key="15">
    <source>
        <dbReference type="ARBA" id="ARBA00023242"/>
    </source>
</evidence>
<proteinExistence type="inferred from homology"/>
<evidence type="ECO:0000256" key="12">
    <source>
        <dbReference type="ARBA" id="ARBA00023004"/>
    </source>
</evidence>
<dbReference type="Gene3D" id="3.40.50.300">
    <property type="entry name" value="P-loop containing nucleotide triphosphate hydrolases"/>
    <property type="match status" value="3"/>
</dbReference>
<evidence type="ECO:0000256" key="6">
    <source>
        <dbReference type="ARBA" id="ARBA00022741"/>
    </source>
</evidence>
<dbReference type="InterPro" id="IPR006554">
    <property type="entry name" value="Helicase-like_DEXD_c2"/>
</dbReference>
<dbReference type="NCBIfam" id="TIGR00604">
    <property type="entry name" value="rad3"/>
    <property type="match status" value="1"/>
</dbReference>
<evidence type="ECO:0000256" key="2">
    <source>
        <dbReference type="ARBA" id="ARBA00004123"/>
    </source>
</evidence>
<evidence type="ECO:0000256" key="3">
    <source>
        <dbReference type="ARBA" id="ARBA00008435"/>
    </source>
</evidence>
<feature type="domain" description="C2H2-type" evidence="19">
    <location>
        <begin position="1146"/>
        <end position="1173"/>
    </location>
</feature>
<keyword evidence="5" id="KW-0677">Repeat</keyword>
<dbReference type="GO" id="GO:0005634">
    <property type="term" value="C:nucleus"/>
    <property type="evidence" value="ECO:0007669"/>
    <property type="project" value="UniProtKB-SubCell"/>
</dbReference>
<keyword evidence="15" id="KW-0539">Nucleus</keyword>
<keyword evidence="10" id="KW-0862">Zinc</keyword>
<dbReference type="GO" id="GO:0051536">
    <property type="term" value="F:iron-sulfur cluster binding"/>
    <property type="evidence" value="ECO:0007669"/>
    <property type="project" value="UniProtKB-KW"/>
</dbReference>
<evidence type="ECO:0000256" key="5">
    <source>
        <dbReference type="ARBA" id="ARBA00022737"/>
    </source>
</evidence>
<feature type="region of interest" description="Disordered" evidence="18">
    <location>
        <begin position="1162"/>
        <end position="1211"/>
    </location>
</feature>
<evidence type="ECO:0000259" key="20">
    <source>
        <dbReference type="PROSITE" id="PS51193"/>
    </source>
</evidence>
<evidence type="ECO:0000256" key="13">
    <source>
        <dbReference type="ARBA" id="ARBA00023014"/>
    </source>
</evidence>
<dbReference type="FunFam" id="3.30.160.60:FF:000125">
    <property type="entry name" value="Putative zinc finger protein 143"/>
    <property type="match status" value="1"/>
</dbReference>
<dbReference type="GO" id="GO:0016818">
    <property type="term" value="F:hydrolase activity, acting on acid anhydrides, in phosphorus-containing anhydrides"/>
    <property type="evidence" value="ECO:0007669"/>
    <property type="project" value="InterPro"/>
</dbReference>
<dbReference type="AlphaFoldDB" id="A0A7R8X048"/>
<dbReference type="PANTHER" id="PTHR11472:SF41">
    <property type="entry name" value="ATP-DEPENDENT DNA HELICASE DDX11-RELATED"/>
    <property type="match status" value="1"/>
</dbReference>
<feature type="coiled-coil region" evidence="17">
    <location>
        <begin position="519"/>
        <end position="546"/>
    </location>
</feature>
<sequence length="1223" mass="138311">MTNINQPVSDNIGSSQCPPEEFLFPFKPYGIQVAFMKSLYTVLENGSHGIFESPTGTGKSLSILCGSLTWLLDHERRRKEVIEASLNKQQCDEEGIDEDGLDWFTSATKKRQENEKKAELRKEYQKIQKREERIRELKEKRQNVKKEKFLKVDEEFNSLFGKNSDVKAALAKEIEEQRKGIEDGIDYEEQMALIEYDSDEAEKEEEDEEEPEEEDLGIKIIYASRTHSQLSQFVKEIQKSPFGSEVRVVPLASRQNLCINESVRKLGSSSLINDRCLELQRGKKGKGTKKSGKGEVLKKCKTSLGCPYLQAHLVEELKDQILLETPDIEGMALLGKQGKACPYYSSRKAIHDAQVIVVPYNILLHKATREATGLSLRGNIVIIDEAHNLLETIGNIHSTQVTGIQLCTAHSQLTQYHKRYGKRLNAKNVLYVKQLLQILSCLIKHLGGNPMQDPNAQVGIHHNTTIAQLSRFLADAGIDHLNLFKILYFCEKSKIAQKLYSFVGKWEGEVRTHQKPTSIQNFIRQFADHQQKIKQEEGKENKTKEEEEEKEVKLHPRSSPLMIVLEFIRALTTKDDLGRVVTQKAFTLSKGSLKYLLLDPSMHFTDIVRNARSVVLAGGTMQPTMEFRNQLFLSAGVSPEQIEDFSCGHVIPSEQLLPIVMSQGPTGKEFLFNFSNRDDSKMLDEFGRVLVNLCNIVPGGIVVFFPSYEFEKNAHALLERTGVIERIAKKKQIFREPKKSSESEKVLAEYDLCVRMNTEATNGITGAIIFSVIGGKLSEGINFSDDLGRLVLIVGLPYPNAQSPELKEKLDYLNRTQSSAPGGKTAGQQHYENLCMRAVNQSIGRAIRHQNDYATIILLDSRYARQGIQQGLPLWIQKDIIIADKFGPAFAQIKQVDGFDQELCLESDWDFLSSFPHSESFPFDLPVAEAGRDVSCGMFAMGMPQVAGQDHSLSGGEFSLGWGILSRAWDAALDLAEENAKRLRVNRVVTGRLPRLKKRGSDEFPDVFLTNGESSQTMWTECHNSDSNFWEFPIANPSPDEGEGEGEGREVWLSQEDLNVLGVDLHSLSRDLQLKRGQARSDEKSFACGHQGCRKVYAKSSHLKAHMRRHTGEKPFVCDYVGCVWRFSRSDELARHKRSHSGVKPYLCRVCDKRFSRSDHLAKHNRVHLRNGSGRRDEQQQHRQRQKLGQQQQQQQQRQQPPFPTFPIPGAIPGFDTLLAIRA</sequence>
<dbReference type="SMART" id="SM00488">
    <property type="entry name" value="DEXDc2"/>
    <property type="match status" value="1"/>
</dbReference>
<feature type="domain" description="C2H2-type" evidence="19">
    <location>
        <begin position="1116"/>
        <end position="1145"/>
    </location>
</feature>
<evidence type="ECO:0000313" key="22">
    <source>
        <dbReference type="Proteomes" id="UP000677054"/>
    </source>
</evidence>
<dbReference type="InterPro" id="IPR036236">
    <property type="entry name" value="Znf_C2H2_sf"/>
</dbReference>
<dbReference type="EMBL" id="CAJPEV010000017">
    <property type="protein sequence ID" value="CAG0878860.1"/>
    <property type="molecule type" value="Genomic_DNA"/>
</dbReference>
<evidence type="ECO:0000256" key="14">
    <source>
        <dbReference type="ARBA" id="ARBA00023235"/>
    </source>
</evidence>
<dbReference type="GO" id="GO:0008270">
    <property type="term" value="F:zinc ion binding"/>
    <property type="evidence" value="ECO:0007669"/>
    <property type="project" value="UniProtKB-KW"/>
</dbReference>
<evidence type="ECO:0000256" key="1">
    <source>
        <dbReference type="ARBA" id="ARBA00001966"/>
    </source>
</evidence>
<dbReference type="FunFam" id="3.40.50.300:FF:001250">
    <property type="entry name" value="Putative ATP-dependent RNA helicase DDX11"/>
    <property type="match status" value="1"/>
</dbReference>
<keyword evidence="12" id="KW-0408">Iron</keyword>
<evidence type="ECO:0000313" key="21">
    <source>
        <dbReference type="EMBL" id="CAD7240252.1"/>
    </source>
</evidence>
<feature type="domain" description="C2H2-type" evidence="19">
    <location>
        <begin position="1086"/>
        <end position="1115"/>
    </location>
</feature>
<evidence type="ECO:0000256" key="11">
    <source>
        <dbReference type="ARBA" id="ARBA00022840"/>
    </source>
</evidence>
<dbReference type="GO" id="GO:0005524">
    <property type="term" value="F:ATP binding"/>
    <property type="evidence" value="ECO:0007669"/>
    <property type="project" value="UniProtKB-KW"/>
</dbReference>
<keyword evidence="22" id="KW-1185">Reference proteome</keyword>
<organism evidence="21">
    <name type="scientific">Darwinula stevensoni</name>
    <dbReference type="NCBI Taxonomy" id="69355"/>
    <lineage>
        <taxon>Eukaryota</taxon>
        <taxon>Metazoa</taxon>
        <taxon>Ecdysozoa</taxon>
        <taxon>Arthropoda</taxon>
        <taxon>Crustacea</taxon>
        <taxon>Oligostraca</taxon>
        <taxon>Ostracoda</taxon>
        <taxon>Podocopa</taxon>
        <taxon>Podocopida</taxon>
        <taxon>Darwinulocopina</taxon>
        <taxon>Darwinuloidea</taxon>
        <taxon>Darwinulidae</taxon>
        <taxon>Darwinula</taxon>
    </lineage>
</organism>
<dbReference type="PROSITE" id="PS00028">
    <property type="entry name" value="ZINC_FINGER_C2H2_1"/>
    <property type="match status" value="3"/>
</dbReference>
<evidence type="ECO:0000259" key="19">
    <source>
        <dbReference type="PROSITE" id="PS50157"/>
    </source>
</evidence>
<evidence type="ECO:0000256" key="7">
    <source>
        <dbReference type="ARBA" id="ARBA00022771"/>
    </source>
</evidence>
<dbReference type="EMBL" id="LR899534">
    <property type="protein sequence ID" value="CAD7240252.1"/>
    <property type="molecule type" value="Genomic_DNA"/>
</dbReference>
<dbReference type="CDD" id="cd18788">
    <property type="entry name" value="SF2_C_XPD"/>
    <property type="match status" value="1"/>
</dbReference>
<dbReference type="Pfam" id="PF13307">
    <property type="entry name" value="Helicase_C_2"/>
    <property type="match status" value="1"/>
</dbReference>
<keyword evidence="9" id="KW-0347">Helicase</keyword>
<dbReference type="PROSITE" id="PS50157">
    <property type="entry name" value="ZINC_FINGER_C2H2_2"/>
    <property type="match status" value="3"/>
</dbReference>
<dbReference type="FunFam" id="3.30.160.60:FF:000624">
    <property type="entry name" value="zinc finger protein 697"/>
    <property type="match status" value="1"/>
</dbReference>
<dbReference type="SMART" id="SM00355">
    <property type="entry name" value="ZnF_C2H2"/>
    <property type="match status" value="3"/>
</dbReference>
<dbReference type="InterPro" id="IPR027417">
    <property type="entry name" value="P-loop_NTPase"/>
</dbReference>
<keyword evidence="8" id="KW-0378">Hydrolase</keyword>
<dbReference type="OrthoDB" id="267079at2759"/>
<dbReference type="Proteomes" id="UP000677054">
    <property type="component" value="Unassembled WGS sequence"/>
</dbReference>
<keyword evidence="17" id="KW-0175">Coiled coil</keyword>
<dbReference type="GO" id="GO:0034085">
    <property type="term" value="P:establishment of sister chromatid cohesion"/>
    <property type="evidence" value="ECO:0007669"/>
    <property type="project" value="TreeGrafter"/>
</dbReference>
<protein>
    <recommendedName>
        <fullName evidence="23">Helicase ATP-binding domain-containing protein</fullName>
    </recommendedName>
</protein>
<keyword evidence="6" id="KW-0547">Nucleotide-binding</keyword>
<gene>
    <name evidence="21" type="ORF">DSTB1V02_LOCUS281</name>
</gene>
<dbReference type="InterPro" id="IPR013020">
    <property type="entry name" value="Rad3/Chl1-like"/>
</dbReference>
<comment type="similarity">
    <text evidence="3">Belongs to the DEAD box helicase family. DEAH subfamily. DDX11/CHL1 sub-subfamily.</text>
</comment>
<dbReference type="PROSITE" id="PS51193">
    <property type="entry name" value="HELICASE_ATP_BIND_2"/>
    <property type="match status" value="1"/>
</dbReference>
<evidence type="ECO:0000256" key="17">
    <source>
        <dbReference type="SAM" id="Coils"/>
    </source>
</evidence>
<dbReference type="InterPro" id="IPR014013">
    <property type="entry name" value="Helic_SF1/SF2_ATP-bd_DinG/Rad3"/>
</dbReference>
<evidence type="ECO:0000256" key="4">
    <source>
        <dbReference type="ARBA" id="ARBA00022723"/>
    </source>
</evidence>
<dbReference type="GO" id="GO:0006139">
    <property type="term" value="P:nucleobase-containing compound metabolic process"/>
    <property type="evidence" value="ECO:0007669"/>
    <property type="project" value="InterPro"/>
</dbReference>
<evidence type="ECO:0000256" key="10">
    <source>
        <dbReference type="ARBA" id="ARBA00022833"/>
    </source>
</evidence>
<dbReference type="SUPFAM" id="SSF57667">
    <property type="entry name" value="beta-beta-alpha zinc fingers"/>
    <property type="match status" value="2"/>
</dbReference>
<dbReference type="SUPFAM" id="SSF52540">
    <property type="entry name" value="P-loop containing nucleoside triphosphate hydrolases"/>
    <property type="match status" value="1"/>
</dbReference>
<dbReference type="Pfam" id="PF00096">
    <property type="entry name" value="zf-C2H2"/>
    <property type="match status" value="3"/>
</dbReference>
<keyword evidence="14" id="KW-0413">Isomerase</keyword>
<keyword evidence="4" id="KW-0479">Metal-binding</keyword>
<dbReference type="InterPro" id="IPR006555">
    <property type="entry name" value="ATP-dep_Helicase_C"/>
</dbReference>
<dbReference type="GO" id="GO:0003678">
    <property type="term" value="F:DNA helicase activity"/>
    <property type="evidence" value="ECO:0007669"/>
    <property type="project" value="InterPro"/>
</dbReference>
<dbReference type="Pfam" id="PF06733">
    <property type="entry name" value="DEAD_2"/>
    <property type="match status" value="1"/>
</dbReference>
<dbReference type="SMART" id="SM00491">
    <property type="entry name" value="HELICc2"/>
    <property type="match status" value="1"/>
</dbReference>
<evidence type="ECO:0000256" key="16">
    <source>
        <dbReference type="PROSITE-ProRule" id="PRU00042"/>
    </source>
</evidence>
<feature type="coiled-coil region" evidence="17">
    <location>
        <begin position="110"/>
        <end position="147"/>
    </location>
</feature>
<dbReference type="Gene3D" id="3.30.160.60">
    <property type="entry name" value="Classic Zinc Finger"/>
    <property type="match status" value="3"/>
</dbReference>
<evidence type="ECO:0008006" key="23">
    <source>
        <dbReference type="Google" id="ProtNLM"/>
    </source>
</evidence>
<evidence type="ECO:0000256" key="9">
    <source>
        <dbReference type="ARBA" id="ARBA00022806"/>
    </source>
</evidence>
<reference evidence="21" key="1">
    <citation type="submission" date="2020-11" db="EMBL/GenBank/DDBJ databases">
        <authorList>
            <person name="Tran Van P."/>
        </authorList>
    </citation>
    <scope>NUCLEOTIDE SEQUENCE</scope>
</reference>
<keyword evidence="13" id="KW-0411">Iron-sulfur</keyword>
<keyword evidence="11" id="KW-0067">ATP-binding</keyword>
<feature type="compositionally biased region" description="Low complexity" evidence="18">
    <location>
        <begin position="1187"/>
        <end position="1200"/>
    </location>
</feature>
<evidence type="ECO:0000256" key="8">
    <source>
        <dbReference type="ARBA" id="ARBA00022801"/>
    </source>
</evidence>
<dbReference type="InterPro" id="IPR010614">
    <property type="entry name" value="RAD3-like_helicase_DEAD"/>
</dbReference>
<dbReference type="InterPro" id="IPR013087">
    <property type="entry name" value="Znf_C2H2_type"/>
</dbReference>
<dbReference type="InterPro" id="IPR045028">
    <property type="entry name" value="DinG/Rad3-like"/>
</dbReference>
<feature type="domain" description="Helicase ATP-binding" evidence="20">
    <location>
        <begin position="18"/>
        <end position="436"/>
    </location>
</feature>
<dbReference type="GO" id="GO:0003677">
    <property type="term" value="F:DNA binding"/>
    <property type="evidence" value="ECO:0007669"/>
    <property type="project" value="InterPro"/>
</dbReference>
<keyword evidence="7 16" id="KW-0863">Zinc-finger</keyword>
<name>A0A7R8X048_9CRUS</name>
<accession>A0A7R8X048</accession>
<evidence type="ECO:0000256" key="18">
    <source>
        <dbReference type="SAM" id="MobiDB-lite"/>
    </source>
</evidence>
<comment type="subcellular location">
    <subcellularLocation>
        <location evidence="2">Nucleus</location>
    </subcellularLocation>
</comment>